<sequence>MLDQALVGEWYRDPAALDLLITALRELAPTDLPIGARCRDEQKLHSICL</sequence>
<dbReference type="AlphaFoldDB" id="A0A375J9U8"/>
<name>A0A375J9U8_9BURK</name>
<dbReference type="EMBL" id="OVTA01000040">
    <property type="protein sequence ID" value="SPS00743.1"/>
    <property type="molecule type" value="Genomic_DNA"/>
</dbReference>
<dbReference type="Proteomes" id="UP000256805">
    <property type="component" value="Unassembled WGS sequence"/>
</dbReference>
<protein>
    <submittedName>
        <fullName evidence="1">Putative transcriptional regulator, TetR</fullName>
    </submittedName>
</protein>
<reference evidence="1 2" key="1">
    <citation type="submission" date="2018-01" db="EMBL/GenBank/DDBJ databases">
        <authorList>
            <person name="Gaut B.S."/>
            <person name="Morton B.R."/>
            <person name="Clegg M.T."/>
            <person name="Duvall M.R."/>
        </authorList>
    </citation>
    <scope>NUCLEOTIDE SEQUENCE [LARGE SCALE GENOMIC DNA]</scope>
    <source>
        <strain evidence="1">Cupriavidus taiwanensis cmp 52</strain>
    </source>
</reference>
<gene>
    <name evidence="1" type="ORF">CBM2634_B170070</name>
</gene>
<evidence type="ECO:0000313" key="2">
    <source>
        <dbReference type="Proteomes" id="UP000256805"/>
    </source>
</evidence>
<proteinExistence type="predicted"/>
<evidence type="ECO:0000313" key="1">
    <source>
        <dbReference type="EMBL" id="SPS00743.1"/>
    </source>
</evidence>
<accession>A0A375J9U8</accession>
<dbReference type="RefSeq" id="WP_181925877.1">
    <property type="nucleotide sequence ID" value="NZ_LS483234.1"/>
</dbReference>
<organism evidence="1 2">
    <name type="scientific">Cupriavidus taiwanensis</name>
    <dbReference type="NCBI Taxonomy" id="164546"/>
    <lineage>
        <taxon>Bacteria</taxon>
        <taxon>Pseudomonadati</taxon>
        <taxon>Pseudomonadota</taxon>
        <taxon>Betaproteobacteria</taxon>
        <taxon>Burkholderiales</taxon>
        <taxon>Burkholderiaceae</taxon>
        <taxon>Cupriavidus</taxon>
    </lineage>
</organism>